<dbReference type="EMBL" id="CP017717">
    <property type="protein sequence ID" value="AQZ60160.1"/>
    <property type="molecule type" value="Genomic_DNA"/>
</dbReference>
<keyword evidence="3" id="KW-0408">Iron</keyword>
<dbReference type="PANTHER" id="PTHR43273:SF8">
    <property type="entry name" value="RADICAL SAM DOMAIN PROTEIN"/>
    <property type="match status" value="1"/>
</dbReference>
<proteinExistence type="predicted"/>
<dbReference type="AlphaFoldDB" id="A0A1U9ZQE3"/>
<dbReference type="SFLD" id="SFLDS00029">
    <property type="entry name" value="Radical_SAM"/>
    <property type="match status" value="1"/>
</dbReference>
<dbReference type="SFLD" id="SFLDG01386">
    <property type="entry name" value="main_SPASM_domain-containing"/>
    <property type="match status" value="1"/>
</dbReference>
<dbReference type="GO" id="GO:0051536">
    <property type="term" value="F:iron-sulfur cluster binding"/>
    <property type="evidence" value="ECO:0007669"/>
    <property type="project" value="UniProtKB-KW"/>
</dbReference>
<dbReference type="PANTHER" id="PTHR43273">
    <property type="entry name" value="ANAEROBIC SULFATASE-MATURATING ENZYME HOMOLOG ASLB-RELATED"/>
    <property type="match status" value="1"/>
</dbReference>
<sequence length="390" mass="42867">MEALLARGWRPVPFHDFILKIHARCDLSCDYCYMYRSADQGWRERPRVMSPTVASQAVSRIGEHVRTHVLSGVNVTLHGGEPLLAGPELITHVVRAVRRETGGATARIQIQTNGVRLTETYLRLFDQLDVRVGVSLDGDRAAHDAHRRDAGGRGSYDAISRALRRLAGGSFAHLYAGLLCVVDPRRDPIATYEALLTFTPPSVDFLLPHGNWSAPPPLRQEGSPRRPYGKWLIAVFDHWYDASRKLTRIRLFEEIINGLLGGTPHAESLGLEPDRIVVVETDGAIERSDALKSAYEGAAATGLNVVDASFDDALRLPVVAGGQLGYEGLSKTCRACAIARVCGGGMYAHRYRRGSGFANPSVYCADLYLLIGHIRRRVARDVVALRAGLR</sequence>
<dbReference type="InterPro" id="IPR058240">
    <property type="entry name" value="rSAM_sf"/>
</dbReference>
<dbReference type="GO" id="GO:0046872">
    <property type="term" value="F:metal ion binding"/>
    <property type="evidence" value="ECO:0007669"/>
    <property type="project" value="UniProtKB-KW"/>
</dbReference>
<dbReference type="GO" id="GO:0016491">
    <property type="term" value="F:oxidoreductase activity"/>
    <property type="evidence" value="ECO:0007669"/>
    <property type="project" value="InterPro"/>
</dbReference>
<dbReference type="SFLD" id="SFLDG01072">
    <property type="entry name" value="dehydrogenase_like"/>
    <property type="match status" value="1"/>
</dbReference>
<evidence type="ECO:0000256" key="3">
    <source>
        <dbReference type="ARBA" id="ARBA00023004"/>
    </source>
</evidence>
<keyword evidence="7" id="KW-1185">Reference proteome</keyword>
<accession>A0A1U9ZQE3</accession>
<gene>
    <name evidence="6" type="ORF">BKM31_00285</name>
</gene>
<dbReference type="CDD" id="cd01335">
    <property type="entry name" value="Radical_SAM"/>
    <property type="match status" value="1"/>
</dbReference>
<reference evidence="7" key="1">
    <citation type="journal article" date="2017" name="Med. Chem. Commun.">
        <title>Nonomuraea sp. ATCC 55076 harbours the largest actinomycete chromosome to date and the kistamicin biosynthetic gene cluster.</title>
        <authorList>
            <person name="Nazari B."/>
            <person name="Forneris C.C."/>
            <person name="Gibson M.I."/>
            <person name="Moon K."/>
            <person name="Schramma K.R."/>
            <person name="Seyedsayamdost M.R."/>
        </authorList>
    </citation>
    <scope>NUCLEOTIDE SEQUENCE [LARGE SCALE GENOMIC DNA]</scope>
    <source>
        <strain evidence="7">ATCC 55076</strain>
    </source>
</reference>
<dbReference type="InterPro" id="IPR007197">
    <property type="entry name" value="rSAM"/>
</dbReference>
<dbReference type="NCBIfam" id="TIGR04269">
    <property type="entry name" value="SAM_SPASM_FxsB"/>
    <property type="match status" value="1"/>
</dbReference>
<keyword evidence="2" id="KW-0479">Metal-binding</keyword>
<evidence type="ECO:0000313" key="6">
    <source>
        <dbReference type="EMBL" id="AQZ60160.1"/>
    </source>
</evidence>
<organism evidence="6 7">
    <name type="scientific">[Actinomadura] parvosata subsp. kistnae</name>
    <dbReference type="NCBI Taxonomy" id="1909395"/>
    <lineage>
        <taxon>Bacteria</taxon>
        <taxon>Bacillati</taxon>
        <taxon>Actinomycetota</taxon>
        <taxon>Actinomycetes</taxon>
        <taxon>Streptosporangiales</taxon>
        <taxon>Streptosporangiaceae</taxon>
        <taxon>Nonomuraea</taxon>
    </lineage>
</organism>
<evidence type="ECO:0000313" key="7">
    <source>
        <dbReference type="Proteomes" id="UP000190797"/>
    </source>
</evidence>
<name>A0A1U9ZQE3_9ACTN</name>
<dbReference type="InterPro" id="IPR023867">
    <property type="entry name" value="Sulphatase_maturase_rSAM"/>
</dbReference>
<dbReference type="Proteomes" id="UP000190797">
    <property type="component" value="Chromosome"/>
</dbReference>
<keyword evidence="1" id="KW-0949">S-adenosyl-L-methionine</keyword>
<evidence type="ECO:0000259" key="5">
    <source>
        <dbReference type="PROSITE" id="PS51918"/>
    </source>
</evidence>
<dbReference type="SUPFAM" id="SSF102114">
    <property type="entry name" value="Radical SAM enzymes"/>
    <property type="match status" value="1"/>
</dbReference>
<evidence type="ECO:0000256" key="1">
    <source>
        <dbReference type="ARBA" id="ARBA00022691"/>
    </source>
</evidence>
<dbReference type="InterPro" id="IPR013785">
    <property type="entry name" value="Aldolase_TIM"/>
</dbReference>
<dbReference type="Gene3D" id="3.20.20.70">
    <property type="entry name" value="Aldolase class I"/>
    <property type="match status" value="1"/>
</dbReference>
<dbReference type="KEGG" id="noa:BKM31_00285"/>
<dbReference type="Pfam" id="PF04055">
    <property type="entry name" value="Radical_SAM"/>
    <property type="match status" value="1"/>
</dbReference>
<dbReference type="SFLD" id="SFLDG01067">
    <property type="entry name" value="SPASM/twitch_domain_containing"/>
    <property type="match status" value="1"/>
</dbReference>
<dbReference type="STRING" id="1909395.BKM31_00285"/>
<evidence type="ECO:0000256" key="4">
    <source>
        <dbReference type="ARBA" id="ARBA00023014"/>
    </source>
</evidence>
<dbReference type="PROSITE" id="PS51918">
    <property type="entry name" value="RADICAL_SAM"/>
    <property type="match status" value="1"/>
</dbReference>
<evidence type="ECO:0000256" key="2">
    <source>
        <dbReference type="ARBA" id="ARBA00022723"/>
    </source>
</evidence>
<protein>
    <submittedName>
        <fullName evidence="6">Radical SAM protein</fullName>
    </submittedName>
</protein>
<dbReference type="InterPro" id="IPR026335">
    <property type="entry name" value="rSAM_SPASM_FxsB"/>
</dbReference>
<keyword evidence="4" id="KW-0411">Iron-sulfur</keyword>
<feature type="domain" description="Radical SAM core" evidence="5">
    <location>
        <begin position="10"/>
        <end position="241"/>
    </location>
</feature>